<accession>A0AAU8JP03</accession>
<organism evidence="2">
    <name type="scientific">Planktothricoides raciborskii GIHE-MW2</name>
    <dbReference type="NCBI Taxonomy" id="2792601"/>
    <lineage>
        <taxon>Bacteria</taxon>
        <taxon>Bacillati</taxon>
        <taxon>Cyanobacteriota</taxon>
        <taxon>Cyanophyceae</taxon>
        <taxon>Oscillatoriophycideae</taxon>
        <taxon>Oscillatoriales</taxon>
        <taxon>Oscillatoriaceae</taxon>
        <taxon>Planktothricoides</taxon>
    </lineage>
</organism>
<dbReference type="EMBL" id="CP159837">
    <property type="protein sequence ID" value="XCM40242.1"/>
    <property type="molecule type" value="Genomic_DNA"/>
</dbReference>
<evidence type="ECO:0000259" key="1">
    <source>
        <dbReference type="Pfam" id="PF12770"/>
    </source>
</evidence>
<protein>
    <submittedName>
        <fullName evidence="2">CHAT domain-containing protein</fullName>
    </submittedName>
</protein>
<gene>
    <name evidence="2" type="ORF">ABWT76_004948</name>
</gene>
<name>A0AAU8JP03_9CYAN</name>
<sequence length="58" mass="6689">MYDWLIQPAEADLNRNQTQNLVFVLDVFLRSLPMAALYDGQQYLIEKYSLALSPGLKL</sequence>
<dbReference type="RefSeq" id="WP_255353125.1">
    <property type="nucleotide sequence ID" value="NZ_CP159837.1"/>
</dbReference>
<dbReference type="InterPro" id="IPR024983">
    <property type="entry name" value="CHAT_dom"/>
</dbReference>
<dbReference type="AlphaFoldDB" id="A0AAU8JP03"/>
<reference evidence="2" key="1">
    <citation type="submission" date="2024-07" db="EMBL/GenBank/DDBJ databases">
        <authorList>
            <person name="Kim Y.J."/>
            <person name="Jeong J.Y."/>
        </authorList>
    </citation>
    <scope>NUCLEOTIDE SEQUENCE</scope>
    <source>
        <strain evidence="2">GIHE-MW2</strain>
    </source>
</reference>
<evidence type="ECO:0000313" key="2">
    <source>
        <dbReference type="EMBL" id="XCM40242.1"/>
    </source>
</evidence>
<proteinExistence type="predicted"/>
<feature type="domain" description="CHAT" evidence="1">
    <location>
        <begin position="2"/>
        <end position="54"/>
    </location>
</feature>
<dbReference type="Pfam" id="PF12770">
    <property type="entry name" value="CHAT"/>
    <property type="match status" value="1"/>
</dbReference>